<comment type="caution">
    <text evidence="3">The sequence shown here is derived from an EMBL/GenBank/DDBJ whole genome shotgun (WGS) entry which is preliminary data.</text>
</comment>
<feature type="compositionally biased region" description="Polar residues" evidence="1">
    <location>
        <begin position="242"/>
        <end position="254"/>
    </location>
</feature>
<evidence type="ECO:0000256" key="2">
    <source>
        <dbReference type="SAM" id="SignalP"/>
    </source>
</evidence>
<feature type="region of interest" description="Disordered" evidence="1">
    <location>
        <begin position="190"/>
        <end position="490"/>
    </location>
</feature>
<feature type="region of interest" description="Disordered" evidence="1">
    <location>
        <begin position="126"/>
        <end position="151"/>
    </location>
</feature>
<keyword evidence="4" id="KW-1185">Reference proteome</keyword>
<feature type="compositionally biased region" description="Polar residues" evidence="1">
    <location>
        <begin position="367"/>
        <end position="376"/>
    </location>
</feature>
<feature type="compositionally biased region" description="Low complexity" evidence="1">
    <location>
        <begin position="218"/>
        <end position="241"/>
    </location>
</feature>
<sequence>MVSLVLIIVTISGIVGLPVNQSTPPHTVPQPSLEDRVLLVERRLNLNDQKFNQVDDQMLYIVGIMMHQMNWTQPSQGIHSSNTAGNTPTANKTVTNSQVVQEQVTPLSHNQNQNGGHTQTQTITANSQSGVQGSHSNSGNPSSDVPLRQHNNRPFGRLFSFEQNSMERTLRRIFFNQPMGGLSADAESFEDFGRFPQGPNHSNRGEYPLTGLHGNNPTGGQNTHTSNNGNGQSNGHNHASNPSADNQSSNQPDGNMNQNNSPNSQSSTNNNEGQNSAKSNHEQNNEGTQPTINNVDSQGGQQISDSPQNKTSQDVGDAEQKDTQQNENRNTEVIIQTDTQPEKIENSHSEGSNNQQSTTNTENKSSHSPNNNPEVSNNDKVEQELPEADRTNNIDHENSQQPESMTGGREKDGKSNHEQVNEQDGENLTEVGLENSEGEWQNEGGDNENHEIEESEGLETQQATQSDHGELQHGSHISHQGESPFEQVPALLIPVEVVEER</sequence>
<accession>A0AAN8PV82</accession>
<feature type="compositionally biased region" description="Basic and acidic residues" evidence="1">
    <location>
        <begin position="408"/>
        <end position="420"/>
    </location>
</feature>
<organism evidence="3 4">
    <name type="scientific">Patella caerulea</name>
    <name type="common">Rayed Mediterranean limpet</name>
    <dbReference type="NCBI Taxonomy" id="87958"/>
    <lineage>
        <taxon>Eukaryota</taxon>
        <taxon>Metazoa</taxon>
        <taxon>Spiralia</taxon>
        <taxon>Lophotrochozoa</taxon>
        <taxon>Mollusca</taxon>
        <taxon>Gastropoda</taxon>
        <taxon>Patellogastropoda</taxon>
        <taxon>Patelloidea</taxon>
        <taxon>Patellidae</taxon>
        <taxon>Patella</taxon>
    </lineage>
</organism>
<gene>
    <name evidence="3" type="ORF">SNE40_012056</name>
</gene>
<protein>
    <submittedName>
        <fullName evidence="3">Uncharacterized protein</fullName>
    </submittedName>
</protein>
<dbReference type="Proteomes" id="UP001347796">
    <property type="component" value="Unassembled WGS sequence"/>
</dbReference>
<feature type="chain" id="PRO_5042864304" evidence="2">
    <location>
        <begin position="17"/>
        <end position="501"/>
    </location>
</feature>
<evidence type="ECO:0000313" key="4">
    <source>
        <dbReference type="Proteomes" id="UP001347796"/>
    </source>
</evidence>
<evidence type="ECO:0000313" key="3">
    <source>
        <dbReference type="EMBL" id="KAK6179771.1"/>
    </source>
</evidence>
<feature type="signal peptide" evidence="2">
    <location>
        <begin position="1"/>
        <end position="16"/>
    </location>
</feature>
<name>A0AAN8PV82_PATCE</name>
<reference evidence="3 4" key="1">
    <citation type="submission" date="2024-01" db="EMBL/GenBank/DDBJ databases">
        <title>The genome of the rayed Mediterranean limpet Patella caerulea (Linnaeus, 1758).</title>
        <authorList>
            <person name="Anh-Thu Weber A."/>
            <person name="Halstead-Nussloch G."/>
        </authorList>
    </citation>
    <scope>NUCLEOTIDE SEQUENCE [LARGE SCALE GENOMIC DNA]</scope>
    <source>
        <strain evidence="3">AATW-2023a</strain>
        <tissue evidence="3">Whole specimen</tissue>
    </source>
</reference>
<feature type="compositionally biased region" description="Low complexity" evidence="1">
    <location>
        <begin position="349"/>
        <end position="363"/>
    </location>
</feature>
<feature type="compositionally biased region" description="Polar residues" evidence="1">
    <location>
        <begin position="126"/>
        <end position="143"/>
    </location>
</feature>
<dbReference type="AlphaFoldDB" id="A0AAN8PV82"/>
<evidence type="ECO:0000256" key="1">
    <source>
        <dbReference type="SAM" id="MobiDB-lite"/>
    </source>
</evidence>
<feature type="compositionally biased region" description="Polar residues" evidence="1">
    <location>
        <begin position="325"/>
        <end position="339"/>
    </location>
</feature>
<feature type="compositionally biased region" description="Basic and acidic residues" evidence="1">
    <location>
        <begin position="377"/>
        <end position="398"/>
    </location>
</feature>
<dbReference type="EMBL" id="JAZGQO010000008">
    <property type="protein sequence ID" value="KAK6179771.1"/>
    <property type="molecule type" value="Genomic_DNA"/>
</dbReference>
<keyword evidence="2" id="KW-0732">Signal</keyword>
<feature type="compositionally biased region" description="Polar residues" evidence="1">
    <location>
        <begin position="285"/>
        <end position="314"/>
    </location>
</feature>
<feature type="compositionally biased region" description="Low complexity" evidence="1">
    <location>
        <begin position="255"/>
        <end position="271"/>
    </location>
</feature>
<proteinExistence type="predicted"/>